<evidence type="ECO:0000256" key="4">
    <source>
        <dbReference type="ARBA" id="ARBA00022692"/>
    </source>
</evidence>
<keyword evidence="3" id="KW-0813">Transport</keyword>
<evidence type="ECO:0000256" key="2">
    <source>
        <dbReference type="ARBA" id="ARBA00008328"/>
    </source>
</evidence>
<keyword evidence="5" id="KW-0375">Hydrogen ion transport</keyword>
<feature type="transmembrane region" description="Helical" evidence="9">
    <location>
        <begin position="29"/>
        <end position="48"/>
    </location>
</feature>
<dbReference type="AlphaFoldDB" id="A0A6B2LVH5"/>
<evidence type="ECO:0008006" key="11">
    <source>
        <dbReference type="Google" id="ProtNLM"/>
    </source>
</evidence>
<evidence type="ECO:0000256" key="1">
    <source>
        <dbReference type="ARBA" id="ARBA00004141"/>
    </source>
</evidence>
<comment type="subcellular location">
    <subcellularLocation>
        <location evidence="1">Membrane</location>
        <topology evidence="1">Multi-pass membrane protein</topology>
    </subcellularLocation>
</comment>
<keyword evidence="4 9" id="KW-0812">Transmembrane</keyword>
<dbReference type="EMBL" id="GIBP01012105">
    <property type="protein sequence ID" value="NDV41074.1"/>
    <property type="molecule type" value="Transcribed_RNA"/>
</dbReference>
<evidence type="ECO:0000256" key="6">
    <source>
        <dbReference type="ARBA" id="ARBA00022989"/>
    </source>
</evidence>
<dbReference type="GO" id="GO:0046961">
    <property type="term" value="F:proton-transporting ATPase activity, rotational mechanism"/>
    <property type="evidence" value="ECO:0007669"/>
    <property type="project" value="InterPro"/>
</dbReference>
<dbReference type="GO" id="GO:0033179">
    <property type="term" value="C:proton-transporting V-type ATPase, V0 domain"/>
    <property type="evidence" value="ECO:0007669"/>
    <property type="project" value="InterPro"/>
</dbReference>
<evidence type="ECO:0000256" key="7">
    <source>
        <dbReference type="ARBA" id="ARBA00023065"/>
    </source>
</evidence>
<reference evidence="10" key="1">
    <citation type="journal article" date="2020" name="J. Eukaryot. Microbiol.">
        <title>De novo Sequencing, Assembly and Annotation of the Transcriptome for the Free-Living Testate Amoeba Arcella intermedia.</title>
        <authorList>
            <person name="Ribeiro G.M."/>
            <person name="Porfirio-Sousa A.L."/>
            <person name="Maurer-Alcala X.X."/>
            <person name="Katz L.A."/>
            <person name="Lahr D.J.G."/>
        </authorList>
    </citation>
    <scope>NUCLEOTIDE SEQUENCE</scope>
</reference>
<keyword evidence="8 9" id="KW-0472">Membrane</keyword>
<dbReference type="InterPro" id="IPR008389">
    <property type="entry name" value="ATPase_V0-cplx_e1/e2_su"/>
</dbReference>
<evidence type="ECO:0000313" key="10">
    <source>
        <dbReference type="EMBL" id="NDV41074.1"/>
    </source>
</evidence>
<keyword evidence="6 9" id="KW-1133">Transmembrane helix</keyword>
<organism evidence="10">
    <name type="scientific">Arcella intermedia</name>
    <dbReference type="NCBI Taxonomy" id="1963864"/>
    <lineage>
        <taxon>Eukaryota</taxon>
        <taxon>Amoebozoa</taxon>
        <taxon>Tubulinea</taxon>
        <taxon>Elardia</taxon>
        <taxon>Arcellinida</taxon>
        <taxon>Sphaerothecina</taxon>
        <taxon>Arcellidae</taxon>
        <taxon>Arcella</taxon>
    </lineage>
</organism>
<evidence type="ECO:0000256" key="9">
    <source>
        <dbReference type="SAM" id="Phobius"/>
    </source>
</evidence>
<dbReference type="Pfam" id="PF05493">
    <property type="entry name" value="ATP_synt_H"/>
    <property type="match status" value="1"/>
</dbReference>
<keyword evidence="7" id="KW-0406">Ion transport</keyword>
<evidence type="ECO:0000256" key="8">
    <source>
        <dbReference type="ARBA" id="ARBA00023136"/>
    </source>
</evidence>
<protein>
    <recommendedName>
        <fullName evidence="11">V-type proton ATPase subunit</fullName>
    </recommendedName>
</protein>
<accession>A0A6B2LVH5</accession>
<evidence type="ECO:0000256" key="5">
    <source>
        <dbReference type="ARBA" id="ARBA00022781"/>
    </source>
</evidence>
<evidence type="ECO:0000256" key="3">
    <source>
        <dbReference type="ARBA" id="ARBA00022448"/>
    </source>
</evidence>
<proteinExistence type="inferred from homology"/>
<name>A0A6B2LVH5_9EUKA</name>
<sequence>MIVGCCIFIGIAIIGVIFPFCGSDKALTRVLIVTAVFCCWLNWFLIYLSQMYPILVPVDERYATFYNNENHTKPPLKYQNNYL</sequence>
<comment type="similarity">
    <text evidence="2">Belongs to the V-ATPase e1/e2 subunit family.</text>
</comment>